<evidence type="ECO:0000256" key="5">
    <source>
        <dbReference type="ARBA" id="ARBA00022692"/>
    </source>
</evidence>
<keyword evidence="7" id="KW-0472">Membrane</keyword>
<keyword evidence="4" id="KW-1003">Cell membrane</keyword>
<dbReference type="Proteomes" id="UP000218335">
    <property type="component" value="Unassembled WGS sequence"/>
</dbReference>
<evidence type="ECO:0000256" key="4">
    <source>
        <dbReference type="ARBA" id="ARBA00022475"/>
    </source>
</evidence>
<keyword evidence="6" id="KW-1133">Transmembrane helix</keyword>
<dbReference type="EMBL" id="MWUU01000003">
    <property type="protein sequence ID" value="PCF56499.1"/>
    <property type="molecule type" value="Genomic_DNA"/>
</dbReference>
<comment type="similarity">
    <text evidence="8">Belongs to the NhaC Na(+)/H(+) (TC 2.A.35) antiporter family.</text>
</comment>
<dbReference type="GO" id="GO:0015297">
    <property type="term" value="F:antiporter activity"/>
    <property type="evidence" value="ECO:0007669"/>
    <property type="project" value="UniProtKB-KW"/>
</dbReference>
<comment type="subcellular location">
    <subcellularLocation>
        <location evidence="1">Cell membrane</location>
        <topology evidence="1">Multi-pass membrane protein</topology>
    </subcellularLocation>
</comment>
<evidence type="ECO:0000256" key="8">
    <source>
        <dbReference type="ARBA" id="ARBA00038435"/>
    </source>
</evidence>
<name>A0A2A4H044_9STAP</name>
<dbReference type="RefSeq" id="WP_096542634.1">
    <property type="nucleotide sequence ID" value="NZ_JAPSWH010000002.1"/>
</dbReference>
<dbReference type="GO" id="GO:0005886">
    <property type="term" value="C:plasma membrane"/>
    <property type="evidence" value="ECO:0007669"/>
    <property type="project" value="UniProtKB-SubCell"/>
</dbReference>
<sequence>MSKELRSQKQYGALALLPLVIFLVLYIGVGLVFTMLGTKDAFQLLPRHVAIFIAIVIAWTCYDRKTPITQKVKIFTENAGSSGIAELGLILLLAGGFASAASAMGGQEAMVNLGLSIIPPSLLIPGIFVMSAFVATSIGTSTGTQAAFIPIGVAVAQAADLNVAAAAAAVIAGAYFGDNLSIISDTTIAATTGVGAKMKDKFKANFLIALPAAIITFIIYAIVGGTGHIKGDLSFNFIDVIPYLFVLIAAIAGMNVMLVLISGTVLTGVIGVARGNIGVFEWTSKIGEGMEGTFSIFLIAFLISGLVALIRYYGGIDWIVETMKKRANGPKSAEYAMSFLSGLLSAALVHNVVAIIISAPIAKELGQMYKIAPKRMASLLDIFAASALMVLPHDSGMLMAEQFGHVSYFEVLKFSYYPLILILCAVISIHIGMFRKQKNNAVDEQA</sequence>
<accession>A0A2A4H044</accession>
<dbReference type="InterPro" id="IPR018461">
    <property type="entry name" value="Na/H_Antiport_NhaC-like_C"/>
</dbReference>
<dbReference type="PANTHER" id="PTHR33451:SF5">
    <property type="entry name" value="NA+_H+ ANTIPORTER"/>
    <property type="match status" value="1"/>
</dbReference>
<protein>
    <submittedName>
        <fullName evidence="9">Sodium:proton antiporter</fullName>
    </submittedName>
</protein>
<proteinExistence type="inferred from homology"/>
<evidence type="ECO:0000256" key="2">
    <source>
        <dbReference type="ARBA" id="ARBA00022448"/>
    </source>
</evidence>
<evidence type="ECO:0000313" key="9">
    <source>
        <dbReference type="EMBL" id="PCF56499.1"/>
    </source>
</evidence>
<keyword evidence="2" id="KW-0813">Transport</keyword>
<evidence type="ECO:0000256" key="7">
    <source>
        <dbReference type="ARBA" id="ARBA00023136"/>
    </source>
</evidence>
<dbReference type="InterPro" id="IPR052180">
    <property type="entry name" value="NhaC_Na-H+_Antiporter"/>
</dbReference>
<dbReference type="PANTHER" id="PTHR33451">
    <property type="entry name" value="MALATE-2H(+)/NA(+)-LACTATE ANTIPORTER"/>
    <property type="match status" value="1"/>
</dbReference>
<organism evidence="9 10">
    <name type="scientific">Staphylococcus delphini</name>
    <dbReference type="NCBI Taxonomy" id="53344"/>
    <lineage>
        <taxon>Bacteria</taxon>
        <taxon>Bacillati</taxon>
        <taxon>Bacillota</taxon>
        <taxon>Bacilli</taxon>
        <taxon>Bacillales</taxon>
        <taxon>Staphylococcaceae</taxon>
        <taxon>Staphylococcus</taxon>
        <taxon>Staphylococcus intermedius group</taxon>
    </lineage>
</organism>
<comment type="caution">
    <text evidence="9">The sequence shown here is derived from an EMBL/GenBank/DDBJ whole genome shotgun (WGS) entry which is preliminary data.</text>
</comment>
<gene>
    <name evidence="9" type="ORF">B5C08_03350</name>
</gene>
<evidence type="ECO:0000256" key="1">
    <source>
        <dbReference type="ARBA" id="ARBA00004651"/>
    </source>
</evidence>
<keyword evidence="5" id="KW-0812">Transmembrane</keyword>
<evidence type="ECO:0000313" key="10">
    <source>
        <dbReference type="Proteomes" id="UP000218335"/>
    </source>
</evidence>
<reference evidence="9 10" key="1">
    <citation type="journal article" date="2017" name="PLoS ONE">
        <title>Development of a real-time PCR for detection of Staphylococcus pseudintermedius using a novel automated comparison of whole-genome sequences.</title>
        <authorList>
            <person name="Verstappen K.M."/>
            <person name="Huijbregts L."/>
            <person name="Spaninks M."/>
            <person name="Wagenaar J.A."/>
            <person name="Fluit A.C."/>
            <person name="Duim B."/>
        </authorList>
    </citation>
    <scope>NUCLEOTIDE SEQUENCE [LARGE SCALE GENOMIC DNA]</scope>
    <source>
        <strain evidence="9 10">215070706401-1</strain>
    </source>
</reference>
<evidence type="ECO:0000256" key="6">
    <source>
        <dbReference type="ARBA" id="ARBA00022989"/>
    </source>
</evidence>
<evidence type="ECO:0000256" key="3">
    <source>
        <dbReference type="ARBA" id="ARBA00022449"/>
    </source>
</evidence>
<dbReference type="AlphaFoldDB" id="A0A2A4H044"/>
<dbReference type="Pfam" id="PF03553">
    <property type="entry name" value="Na_H_antiporter"/>
    <property type="match status" value="2"/>
</dbReference>
<keyword evidence="3" id="KW-0050">Antiport</keyword>